<evidence type="ECO:0000256" key="19">
    <source>
        <dbReference type="ARBA" id="ARBA00022840"/>
    </source>
</evidence>
<dbReference type="InterPro" id="IPR000719">
    <property type="entry name" value="Prot_kinase_dom"/>
</dbReference>
<keyword evidence="24" id="KW-0564">Palmitate</keyword>
<evidence type="ECO:0000256" key="3">
    <source>
        <dbReference type="ARBA" id="ARBA00004342"/>
    </source>
</evidence>
<evidence type="ECO:0000256" key="6">
    <source>
        <dbReference type="ARBA" id="ARBA00012513"/>
    </source>
</evidence>
<comment type="subcellular location">
    <subcellularLocation>
        <location evidence="3">Cell membrane</location>
        <topology evidence="3">Lipid-anchor</topology>
        <orientation evidence="3">Cytoplasmic side</orientation>
    </subcellularLocation>
    <subcellularLocation>
        <location evidence="2">Cell projection</location>
        <location evidence="2">Cilium</location>
        <location evidence="2">Flagellum</location>
    </subcellularLocation>
    <subcellularLocation>
        <location evidence="5">Cytoplasm</location>
    </subcellularLocation>
    <subcellularLocation>
        <location evidence="4">Host cell membrane</location>
        <topology evidence="4">Lipid-anchor</topology>
    </subcellularLocation>
    <subcellularLocation>
        <location evidence="30">Parasitophorous vacuole membrane</location>
        <topology evidence="30">Lipid-anchor</topology>
    </subcellularLocation>
</comment>
<dbReference type="GeneID" id="39866978"/>
<keyword evidence="13" id="KW-0519">Myristate</keyword>
<evidence type="ECO:0000256" key="24">
    <source>
        <dbReference type="ARBA" id="ARBA00023139"/>
    </source>
</evidence>
<dbReference type="EC" id="2.7.11.1" evidence="6"/>
<evidence type="ECO:0000256" key="13">
    <source>
        <dbReference type="ARBA" id="ARBA00022707"/>
    </source>
</evidence>
<evidence type="ECO:0000256" key="22">
    <source>
        <dbReference type="ARBA" id="ARBA00023069"/>
    </source>
</evidence>
<dbReference type="InterPro" id="IPR018247">
    <property type="entry name" value="EF_Hand_1_Ca_BS"/>
</dbReference>
<dbReference type="EMBL" id="LT594492">
    <property type="protein sequence ID" value="SBT70526.1"/>
    <property type="molecule type" value="Genomic_DNA"/>
</dbReference>
<evidence type="ECO:0000256" key="25">
    <source>
        <dbReference type="ARBA" id="ARBA00023273"/>
    </source>
</evidence>
<feature type="region of interest" description="Disordered" evidence="33">
    <location>
        <begin position="1"/>
        <end position="34"/>
    </location>
</feature>
<keyword evidence="9" id="KW-1032">Host cell membrane</keyword>
<dbReference type="CDD" id="cd05117">
    <property type="entry name" value="STKc_CAMK"/>
    <property type="match status" value="1"/>
</dbReference>
<keyword evidence="20" id="KW-0282">Flagellum</keyword>
<evidence type="ECO:0000256" key="16">
    <source>
        <dbReference type="ARBA" id="ARBA00022741"/>
    </source>
</evidence>
<dbReference type="PROSITE" id="PS50011">
    <property type="entry name" value="PROTEIN_KINASE_DOM"/>
    <property type="match status" value="1"/>
</dbReference>
<evidence type="ECO:0000256" key="20">
    <source>
        <dbReference type="ARBA" id="ARBA00022846"/>
    </source>
</evidence>
<dbReference type="GO" id="GO:0031514">
    <property type="term" value="C:motile cilium"/>
    <property type="evidence" value="ECO:0007669"/>
    <property type="project" value="UniProtKB-SubCell"/>
</dbReference>
<evidence type="ECO:0000313" key="38">
    <source>
        <dbReference type="Proteomes" id="UP000219799"/>
    </source>
</evidence>
<dbReference type="VEuPathDB" id="PlasmoDB:PmUG01_04014900"/>
<evidence type="ECO:0000256" key="11">
    <source>
        <dbReference type="ARBA" id="ARBA00022553"/>
    </source>
</evidence>
<dbReference type="RefSeq" id="XP_028859604.1">
    <property type="nucleotide sequence ID" value="XM_029003141.1"/>
</dbReference>
<dbReference type="Pfam" id="PF13499">
    <property type="entry name" value="EF-hand_7"/>
    <property type="match status" value="2"/>
</dbReference>
<dbReference type="PANTHER" id="PTHR24349">
    <property type="entry name" value="SERINE/THREONINE-PROTEIN KINASE"/>
    <property type="match status" value="1"/>
</dbReference>
<dbReference type="Gene3D" id="1.10.238.10">
    <property type="entry name" value="EF-hand"/>
    <property type="match status" value="2"/>
</dbReference>
<dbReference type="FunFam" id="1.10.238.10:FF:000003">
    <property type="entry name" value="Calmodulin A"/>
    <property type="match status" value="1"/>
</dbReference>
<dbReference type="PROSITE" id="PS00107">
    <property type="entry name" value="PROTEIN_KINASE_ATP"/>
    <property type="match status" value="1"/>
</dbReference>
<evidence type="ECO:0000256" key="30">
    <source>
        <dbReference type="ARBA" id="ARBA00060437"/>
    </source>
</evidence>
<dbReference type="Proteomes" id="UP000219799">
    <property type="component" value="Chromosome 4"/>
</dbReference>
<protein>
    <recommendedName>
        <fullName evidence="31">Calcium-dependent protein kinase 1</fullName>
        <ecNumber evidence="6">2.7.11.1</ecNumber>
    </recommendedName>
</protein>
<evidence type="ECO:0000256" key="17">
    <source>
        <dbReference type="ARBA" id="ARBA00022777"/>
    </source>
</evidence>
<keyword evidence="17 36" id="KW-0418">Kinase</keyword>
<dbReference type="FunFam" id="3.30.200.20:FF:000696">
    <property type="entry name" value="Calcium-dependent protein kinase 1"/>
    <property type="match status" value="1"/>
</dbReference>
<accession>A0A1D3JIY2</accession>
<dbReference type="OrthoDB" id="40902at2759"/>
<gene>
    <name evidence="36" type="primary">CDPK1</name>
    <name evidence="36" type="ORF">PMLGA01_040007000</name>
    <name evidence="37" type="ORF">PMUG01_04014900</name>
</gene>
<keyword evidence="22" id="KW-0969">Cilium</keyword>
<evidence type="ECO:0000256" key="10">
    <source>
        <dbReference type="ARBA" id="ARBA00022527"/>
    </source>
</evidence>
<dbReference type="KEGG" id="pmal:PMUG01_04014900"/>
<evidence type="ECO:0000256" key="2">
    <source>
        <dbReference type="ARBA" id="ARBA00004230"/>
    </source>
</evidence>
<evidence type="ECO:0000256" key="33">
    <source>
        <dbReference type="SAM" id="MobiDB-lite"/>
    </source>
</evidence>
<keyword evidence="25" id="KW-0966">Cell projection</keyword>
<evidence type="ECO:0000256" key="4">
    <source>
        <dbReference type="ARBA" id="ARBA00004425"/>
    </source>
</evidence>
<keyword evidence="8" id="KW-0963">Cytoplasm</keyword>
<evidence type="ECO:0000256" key="23">
    <source>
        <dbReference type="ARBA" id="ARBA00023136"/>
    </source>
</evidence>
<keyword evidence="12 36" id="KW-0808">Transferase</keyword>
<dbReference type="PROSITE" id="PS00108">
    <property type="entry name" value="PROTEIN_KINASE_ST"/>
    <property type="match status" value="1"/>
</dbReference>
<feature type="domain" description="Protein kinase" evidence="34">
    <location>
        <begin position="56"/>
        <end position="327"/>
    </location>
</feature>
<evidence type="ECO:0000256" key="15">
    <source>
        <dbReference type="ARBA" id="ARBA00022737"/>
    </source>
</evidence>
<dbReference type="Pfam" id="PF00069">
    <property type="entry name" value="Pkinase"/>
    <property type="match status" value="1"/>
</dbReference>
<keyword evidence="18" id="KW-0106">Calcium</keyword>
<dbReference type="GO" id="GO:0020002">
    <property type="term" value="C:host cell plasma membrane"/>
    <property type="evidence" value="ECO:0007669"/>
    <property type="project" value="UniProtKB-SubCell"/>
</dbReference>
<dbReference type="EMBL" id="LT594625">
    <property type="protein sequence ID" value="SBT86454.1"/>
    <property type="molecule type" value="Genomic_DNA"/>
</dbReference>
<evidence type="ECO:0000256" key="29">
    <source>
        <dbReference type="ARBA" id="ARBA00048679"/>
    </source>
</evidence>
<evidence type="ECO:0000256" key="32">
    <source>
        <dbReference type="PROSITE-ProRule" id="PRU10141"/>
    </source>
</evidence>
<dbReference type="SUPFAM" id="SSF47473">
    <property type="entry name" value="EF-hand"/>
    <property type="match status" value="1"/>
</dbReference>
<feature type="domain" description="EF-hand" evidence="35">
    <location>
        <begin position="454"/>
        <end position="489"/>
    </location>
</feature>
<evidence type="ECO:0000256" key="31">
    <source>
        <dbReference type="ARBA" id="ARBA00068067"/>
    </source>
</evidence>
<feature type="domain" description="EF-hand" evidence="35">
    <location>
        <begin position="490"/>
        <end position="523"/>
    </location>
</feature>
<dbReference type="CDD" id="cd00051">
    <property type="entry name" value="EFh"/>
    <property type="match status" value="1"/>
</dbReference>
<dbReference type="PROSITE" id="PS50222">
    <property type="entry name" value="EF_HAND_2"/>
    <property type="match status" value="4"/>
</dbReference>
<dbReference type="SUPFAM" id="SSF56112">
    <property type="entry name" value="Protein kinase-like (PK-like)"/>
    <property type="match status" value="1"/>
</dbReference>
<evidence type="ECO:0000259" key="34">
    <source>
        <dbReference type="PROSITE" id="PS50011"/>
    </source>
</evidence>
<dbReference type="GO" id="GO:0005886">
    <property type="term" value="C:plasma membrane"/>
    <property type="evidence" value="ECO:0007669"/>
    <property type="project" value="UniProtKB-SubCell"/>
</dbReference>
<dbReference type="Proteomes" id="UP000219813">
    <property type="component" value="Chromosome 4"/>
</dbReference>
<feature type="domain" description="EF-hand" evidence="35">
    <location>
        <begin position="374"/>
        <end position="409"/>
    </location>
</feature>
<comment type="cofactor">
    <cofactor evidence="1">
        <name>Mg(2+)</name>
        <dbReference type="ChEBI" id="CHEBI:18420"/>
    </cofactor>
</comment>
<dbReference type="OMA" id="ICDHKTP"/>
<dbReference type="AlphaFoldDB" id="A0A1C3KAJ3"/>
<dbReference type="Gene3D" id="1.10.510.10">
    <property type="entry name" value="Transferase(Phosphotransferase) domain 1"/>
    <property type="match status" value="1"/>
</dbReference>
<dbReference type="InterPro" id="IPR008271">
    <property type="entry name" value="Ser/Thr_kinase_AS"/>
</dbReference>
<feature type="domain" description="EF-hand" evidence="35">
    <location>
        <begin position="418"/>
        <end position="453"/>
    </location>
</feature>
<keyword evidence="10" id="KW-0723">Serine/threonine-protein kinase</keyword>
<dbReference type="GO" id="GO:0005524">
    <property type="term" value="F:ATP binding"/>
    <property type="evidence" value="ECO:0007669"/>
    <property type="project" value="UniProtKB-UniRule"/>
</dbReference>
<evidence type="ECO:0000313" key="36">
    <source>
        <dbReference type="EMBL" id="SBT70526.1"/>
    </source>
</evidence>
<proteinExistence type="inferred from homology"/>
<dbReference type="FunFam" id="1.10.510.10:FF:000398">
    <property type="entry name" value="Calcium-dependent protein kinase 1"/>
    <property type="match status" value="1"/>
</dbReference>
<dbReference type="SMART" id="SM00220">
    <property type="entry name" value="S_TKc"/>
    <property type="match status" value="1"/>
</dbReference>
<dbReference type="GO" id="GO:0005509">
    <property type="term" value="F:calcium ion binding"/>
    <property type="evidence" value="ECO:0007669"/>
    <property type="project" value="InterPro"/>
</dbReference>
<dbReference type="GO" id="GO:0004674">
    <property type="term" value="F:protein serine/threonine kinase activity"/>
    <property type="evidence" value="ECO:0007669"/>
    <property type="project" value="UniProtKB-KW"/>
</dbReference>
<dbReference type="InterPro" id="IPR017441">
    <property type="entry name" value="Protein_kinase_ATP_BS"/>
</dbReference>
<keyword evidence="7" id="KW-1003">Cell membrane</keyword>
<comment type="similarity">
    <text evidence="27">Belongs to the protein kinase superfamily. Ser/Thr protein kinase family. CDPK subfamily.</text>
</comment>
<feature type="binding site" evidence="32">
    <location>
        <position position="89"/>
    </location>
    <ligand>
        <name>ATP</name>
        <dbReference type="ChEBI" id="CHEBI:30616"/>
    </ligand>
</feature>
<evidence type="ECO:0000256" key="8">
    <source>
        <dbReference type="ARBA" id="ARBA00022490"/>
    </source>
</evidence>
<evidence type="ECO:0000256" key="12">
    <source>
        <dbReference type="ARBA" id="ARBA00022679"/>
    </source>
</evidence>
<dbReference type="InterPro" id="IPR011009">
    <property type="entry name" value="Kinase-like_dom_sf"/>
</dbReference>
<keyword evidence="39" id="KW-1185">Reference proteome</keyword>
<evidence type="ECO:0000256" key="5">
    <source>
        <dbReference type="ARBA" id="ARBA00004496"/>
    </source>
</evidence>
<accession>A0A1C3KAJ3</accession>
<keyword evidence="21" id="KW-1043">Host membrane</keyword>
<dbReference type="InterPro" id="IPR050205">
    <property type="entry name" value="CDPK_Ser/Thr_kinases"/>
</dbReference>
<evidence type="ECO:0000256" key="9">
    <source>
        <dbReference type="ARBA" id="ARBA00022511"/>
    </source>
</evidence>
<dbReference type="GO" id="GO:0020005">
    <property type="term" value="C:symbiont-containing vacuole membrane"/>
    <property type="evidence" value="ECO:0007669"/>
    <property type="project" value="UniProtKB-SubCell"/>
</dbReference>
<evidence type="ECO:0000256" key="21">
    <source>
        <dbReference type="ARBA" id="ARBA00022870"/>
    </source>
</evidence>
<keyword evidence="16 32" id="KW-0547">Nucleotide-binding</keyword>
<reference evidence="38 39" key="1">
    <citation type="submission" date="2016-06" db="EMBL/GenBank/DDBJ databases">
        <authorList>
            <consortium name="Pathogen Informatics"/>
        </authorList>
    </citation>
    <scope>NUCLEOTIDE SEQUENCE [LARGE SCALE GENOMIC DNA]</scope>
    <source>
        <strain evidence="36">PmlGA01</strain>
    </source>
</reference>
<sequence length="527" mass="61186">MGCNQSKGVHELRAKSSSYLNEQNKSKELSGSNNDELALNPGMYVRKKEGKIGESYFKVRKLGSGAYGEVLLCREKHGHGEKAIKVIKKSQFDKMRYSTSRNKSCDSDEKINEEIYNEISLLKSLDHPNIIKLFDVFEDKKYFYLVTEFYEGGELFEQIINRHKFDECDAANIMKQVLSGICYLHTHNIVHRDIKPENILLENKNSLLNIKIVDFGLSSFFSKDYKLRDRLGTAYYIAPEVLRKKYNEKCDVWSCGVIMYILLCGYPPFGGQNDQDIIKKVEKGKYYFDFNDWKNISEEAKELIKLMLTYDYNKRITAKEALNSKWIKKYADNIDKSDQKTLFGALSNMRKFEGSQKLAQAAILFIGSKLTTLEERKELTDIFKKLDKNGDGQLDKKELMEGYNILRNFKNELGELKNVEEEVDNILKEVDFDKNGFIEYSEFISVCMDKQILFSEERLRDAFNLFDTDKSGKITREELANLFGLTSISEKLWNDVLEEADKNKDSMIDFEEFVSMMHKICDDNKSS</sequence>
<dbReference type="GO" id="GO:0005737">
    <property type="term" value="C:cytoplasm"/>
    <property type="evidence" value="ECO:0007669"/>
    <property type="project" value="UniProtKB-SubCell"/>
</dbReference>
<name>A0A1C3KAJ3_PLAMA</name>
<dbReference type="InterPro" id="IPR002048">
    <property type="entry name" value="EF_hand_dom"/>
</dbReference>
<keyword evidence="11" id="KW-0597">Phosphoprotein</keyword>
<evidence type="ECO:0000256" key="14">
    <source>
        <dbReference type="ARBA" id="ARBA00022723"/>
    </source>
</evidence>
<keyword evidence="14" id="KW-0479">Metal-binding</keyword>
<evidence type="ECO:0000313" key="37">
    <source>
        <dbReference type="EMBL" id="SBT86454.1"/>
    </source>
</evidence>
<keyword evidence="23" id="KW-0472">Membrane</keyword>
<keyword evidence="15" id="KW-0677">Repeat</keyword>
<dbReference type="SMART" id="SM00054">
    <property type="entry name" value="EFh"/>
    <property type="match status" value="4"/>
</dbReference>
<dbReference type="InterPro" id="IPR011992">
    <property type="entry name" value="EF-hand-dom_pair"/>
</dbReference>
<evidence type="ECO:0000256" key="7">
    <source>
        <dbReference type="ARBA" id="ARBA00022475"/>
    </source>
</evidence>
<evidence type="ECO:0000259" key="35">
    <source>
        <dbReference type="PROSITE" id="PS50222"/>
    </source>
</evidence>
<comment type="catalytic activity">
    <reaction evidence="29">
        <text>L-seryl-[protein] + ATP = O-phospho-L-seryl-[protein] + ADP + H(+)</text>
        <dbReference type="Rhea" id="RHEA:17989"/>
        <dbReference type="Rhea" id="RHEA-COMP:9863"/>
        <dbReference type="Rhea" id="RHEA-COMP:11604"/>
        <dbReference type="ChEBI" id="CHEBI:15378"/>
        <dbReference type="ChEBI" id="CHEBI:29999"/>
        <dbReference type="ChEBI" id="CHEBI:30616"/>
        <dbReference type="ChEBI" id="CHEBI:83421"/>
        <dbReference type="ChEBI" id="CHEBI:456216"/>
        <dbReference type="EC" id="2.7.11.1"/>
    </reaction>
</comment>
<evidence type="ECO:0000256" key="27">
    <source>
        <dbReference type="ARBA" id="ARBA00024334"/>
    </source>
</evidence>
<evidence type="ECO:0000256" key="26">
    <source>
        <dbReference type="ARBA" id="ARBA00023288"/>
    </source>
</evidence>
<keyword evidence="19 32" id="KW-0067">ATP-binding</keyword>
<evidence type="ECO:0000256" key="28">
    <source>
        <dbReference type="ARBA" id="ARBA00047899"/>
    </source>
</evidence>
<dbReference type="PROSITE" id="PS00018">
    <property type="entry name" value="EF_HAND_1"/>
    <property type="match status" value="3"/>
</dbReference>
<feature type="compositionally biased region" description="Polar residues" evidence="33">
    <location>
        <begin position="15"/>
        <end position="34"/>
    </location>
</feature>
<comment type="catalytic activity">
    <reaction evidence="28">
        <text>L-threonyl-[protein] + ATP = O-phospho-L-threonyl-[protein] + ADP + H(+)</text>
        <dbReference type="Rhea" id="RHEA:46608"/>
        <dbReference type="Rhea" id="RHEA-COMP:11060"/>
        <dbReference type="Rhea" id="RHEA-COMP:11605"/>
        <dbReference type="ChEBI" id="CHEBI:15378"/>
        <dbReference type="ChEBI" id="CHEBI:30013"/>
        <dbReference type="ChEBI" id="CHEBI:30616"/>
        <dbReference type="ChEBI" id="CHEBI:61977"/>
        <dbReference type="ChEBI" id="CHEBI:456216"/>
        <dbReference type="EC" id="2.7.11.1"/>
    </reaction>
</comment>
<evidence type="ECO:0000256" key="1">
    <source>
        <dbReference type="ARBA" id="ARBA00001946"/>
    </source>
</evidence>
<evidence type="ECO:0000313" key="39">
    <source>
        <dbReference type="Proteomes" id="UP000219813"/>
    </source>
</evidence>
<dbReference type="Gene3D" id="3.30.200.20">
    <property type="entry name" value="Phosphorylase Kinase, domain 1"/>
    <property type="match status" value="1"/>
</dbReference>
<keyword evidence="26" id="KW-0449">Lipoprotein</keyword>
<organism evidence="36 38">
    <name type="scientific">Plasmodium malariae</name>
    <dbReference type="NCBI Taxonomy" id="5858"/>
    <lineage>
        <taxon>Eukaryota</taxon>
        <taxon>Sar</taxon>
        <taxon>Alveolata</taxon>
        <taxon>Apicomplexa</taxon>
        <taxon>Aconoidasida</taxon>
        <taxon>Haemosporida</taxon>
        <taxon>Plasmodiidae</taxon>
        <taxon>Plasmodium</taxon>
        <taxon>Plasmodium (Plasmodium)</taxon>
    </lineage>
</organism>
<evidence type="ECO:0000256" key="18">
    <source>
        <dbReference type="ARBA" id="ARBA00022837"/>
    </source>
</evidence>